<dbReference type="GeneID" id="20098493"/>
<evidence type="ECO:0000313" key="2">
    <source>
        <dbReference type="EMBL" id="AHC02801.1"/>
    </source>
</evidence>
<feature type="transmembrane region" description="Helical" evidence="1">
    <location>
        <begin position="22"/>
        <end position="41"/>
    </location>
</feature>
<dbReference type="OrthoDB" id="22787at10239"/>
<feature type="transmembrane region" description="Helical" evidence="1">
    <location>
        <begin position="86"/>
        <end position="105"/>
    </location>
</feature>
<protein>
    <submittedName>
        <fullName evidence="2">Membrane protein EE38</fullName>
    </submittedName>
</protein>
<feature type="transmembrane region" description="Helical" evidence="1">
    <location>
        <begin position="219"/>
        <end position="238"/>
    </location>
</feature>
<dbReference type="Proteomes" id="UP000152474">
    <property type="component" value="Segment"/>
</dbReference>
<feature type="transmembrane region" description="Helical" evidence="1">
    <location>
        <begin position="48"/>
        <end position="66"/>
    </location>
</feature>
<feature type="transmembrane region" description="Helical" evidence="1">
    <location>
        <begin position="126"/>
        <end position="144"/>
    </location>
</feature>
<evidence type="ECO:0000313" key="3">
    <source>
        <dbReference type="Proteomes" id="UP000152474"/>
    </source>
</evidence>
<dbReference type="EMBL" id="KF921519">
    <property type="protein sequence ID" value="AHC02801.1"/>
    <property type="molecule type" value="Genomic_DNA"/>
</dbReference>
<keyword evidence="1" id="KW-1133">Transmembrane helix</keyword>
<feature type="transmembrane region" description="Helical" evidence="1">
    <location>
        <begin position="186"/>
        <end position="207"/>
    </location>
</feature>
<dbReference type="RefSeq" id="YP_009052061.1">
    <property type="nucleotide sequence ID" value="NC_024696.1"/>
</dbReference>
<dbReference type="KEGG" id="vg:20098493"/>
<keyword evidence="3" id="KW-1185">Reference proteome</keyword>
<organism evidence="2 3">
    <name type="scientific">Elephant endotheliotropic herpesvirus 5</name>
    <dbReference type="NCBI Taxonomy" id="768738"/>
    <lineage>
        <taxon>Viruses</taxon>
        <taxon>Duplodnaviria</taxon>
        <taxon>Heunggongvirae</taxon>
        <taxon>Peploviricota</taxon>
        <taxon>Herviviricetes</taxon>
        <taxon>Herpesvirales</taxon>
        <taxon>Orthoherpesviridae</taxon>
        <taxon>Betaherpesvirinae</taxon>
        <taxon>Proboscivirus</taxon>
    </lineage>
</organism>
<reference evidence="2 3" key="1">
    <citation type="submission" date="2013-11" db="EMBL/GenBank/DDBJ databases">
        <title>Genome sequence of elephant endotheliotropic herpesvirus 5.</title>
        <authorList>
            <person name="Wilkie G.S."/>
            <person name="Davison A.J."/>
            <person name="Denk D."/>
            <person name="Kerr K."/>
            <person name="Redrobe S."/>
            <person name="Steinbach F."/>
            <person name="Dastjerdi A."/>
        </authorList>
    </citation>
    <scope>NUCLEOTIDE SEQUENCE [LARGE SCALE GENOMIC DNA]</scope>
    <source>
        <strain evidence="2 3">Vijay</strain>
    </source>
</reference>
<sequence length="245" mass="28747">MPPIFSIDVLFVDVNPLCNNCLIWLGIFVILLVCFLVSRCVSEDNKMHLINCFMAVFFTGCTWIRLQFVKASFEHSRNMIDFCDNIMYMTFAFCAIGLCMFLVYPAMRRRLPTICRDLTSDVCTSICRRLMFVISAVIWSLNFYDFAPNLNTEEEATWQFICASMYFLVMFFVSEVLDMYMTRYGVLNEFSWFLLLMSGMSIVYHWYWLEINSFGEFPWNAVTLSVGVYLFSRMLLLYQVPKTGV</sequence>
<accession>A0A075CXS2</accession>
<keyword evidence="1" id="KW-0812">Transmembrane</keyword>
<keyword evidence="1" id="KW-0472">Membrane</keyword>
<gene>
    <name evidence="2" type="primary">EE38</name>
</gene>
<evidence type="ECO:0000256" key="1">
    <source>
        <dbReference type="SAM" id="Phobius"/>
    </source>
</evidence>
<name>A0A075CXS2_9BETA</name>
<proteinExistence type="predicted"/>
<feature type="transmembrane region" description="Helical" evidence="1">
    <location>
        <begin position="156"/>
        <end position="174"/>
    </location>
</feature>